<dbReference type="SUPFAM" id="SSF47226">
    <property type="entry name" value="Histidine-containing phosphotransfer domain, HPT domain"/>
    <property type="match status" value="1"/>
</dbReference>
<dbReference type="SUPFAM" id="SSF52172">
    <property type="entry name" value="CheY-like"/>
    <property type="match status" value="1"/>
</dbReference>
<dbReference type="PRINTS" id="PR00344">
    <property type="entry name" value="BCTRLSENSOR"/>
</dbReference>
<evidence type="ECO:0000256" key="3">
    <source>
        <dbReference type="ARBA" id="ARBA00022553"/>
    </source>
</evidence>
<dbReference type="SMART" id="SM01231">
    <property type="entry name" value="H-kinase_dim"/>
    <property type="match status" value="1"/>
</dbReference>
<comment type="catalytic activity">
    <reaction evidence="1">
        <text>ATP + protein L-histidine = ADP + protein N-phospho-L-histidine.</text>
        <dbReference type="EC" id="2.7.13.3"/>
    </reaction>
</comment>
<keyword evidence="15" id="KW-1185">Reference proteome</keyword>
<evidence type="ECO:0000256" key="5">
    <source>
        <dbReference type="ARBA" id="ARBA00022777"/>
    </source>
</evidence>
<dbReference type="SUPFAM" id="SSF50341">
    <property type="entry name" value="CheW-like"/>
    <property type="match status" value="1"/>
</dbReference>
<evidence type="ECO:0000256" key="1">
    <source>
        <dbReference type="ARBA" id="ARBA00000085"/>
    </source>
</evidence>
<dbReference type="InterPro" id="IPR002545">
    <property type="entry name" value="CheW-lke_dom"/>
</dbReference>
<evidence type="ECO:0000256" key="9">
    <source>
        <dbReference type="SAM" id="Coils"/>
    </source>
</evidence>
<dbReference type="Pfam" id="PF00072">
    <property type="entry name" value="Response_reg"/>
    <property type="match status" value="1"/>
</dbReference>
<dbReference type="SMART" id="SM00073">
    <property type="entry name" value="HPT"/>
    <property type="match status" value="1"/>
</dbReference>
<evidence type="ECO:0000256" key="7">
    <source>
        <dbReference type="PROSITE-ProRule" id="PRU00110"/>
    </source>
</evidence>
<dbReference type="InterPro" id="IPR004358">
    <property type="entry name" value="Sig_transdc_His_kin-like_C"/>
</dbReference>
<dbReference type="SMART" id="SM00387">
    <property type="entry name" value="HATPase_c"/>
    <property type="match status" value="1"/>
</dbReference>
<dbReference type="CDD" id="cd16916">
    <property type="entry name" value="HATPase_CheA-like"/>
    <property type="match status" value="1"/>
</dbReference>
<evidence type="ECO:0000256" key="6">
    <source>
        <dbReference type="ARBA" id="ARBA00023012"/>
    </source>
</evidence>
<dbReference type="Proteomes" id="UP000031549">
    <property type="component" value="Unassembled WGS sequence"/>
</dbReference>
<keyword evidence="9" id="KW-0175">Coiled coil</keyword>
<evidence type="ECO:0000256" key="4">
    <source>
        <dbReference type="ARBA" id="ARBA00022679"/>
    </source>
</evidence>
<dbReference type="InterPro" id="IPR051315">
    <property type="entry name" value="Bact_Chemotaxis_CheA"/>
</dbReference>
<dbReference type="RefSeq" id="WP_039742859.1">
    <property type="nucleotide sequence ID" value="NZ_JTCM02000049.1"/>
</dbReference>
<dbReference type="InterPro" id="IPR036061">
    <property type="entry name" value="CheW-like_dom_sf"/>
</dbReference>
<dbReference type="InterPro" id="IPR036097">
    <property type="entry name" value="HisK_dim/P_sf"/>
</dbReference>
<dbReference type="SMART" id="SM00260">
    <property type="entry name" value="CheW"/>
    <property type="match status" value="1"/>
</dbReference>
<dbReference type="PANTHER" id="PTHR43395:SF1">
    <property type="entry name" value="CHEMOTAXIS PROTEIN CHEA"/>
    <property type="match status" value="1"/>
</dbReference>
<evidence type="ECO:0000313" key="14">
    <source>
        <dbReference type="EMBL" id="NEU74743.1"/>
    </source>
</evidence>
<name>A0A846HCG8_9CYAN</name>
<dbReference type="AlphaFoldDB" id="A0A846HCG8"/>
<dbReference type="PROSITE" id="PS50109">
    <property type="entry name" value="HIS_KIN"/>
    <property type="match status" value="1"/>
</dbReference>
<dbReference type="InterPro" id="IPR004105">
    <property type="entry name" value="CheA-like_dim"/>
</dbReference>
<dbReference type="GO" id="GO:0005737">
    <property type="term" value="C:cytoplasm"/>
    <property type="evidence" value="ECO:0007669"/>
    <property type="project" value="InterPro"/>
</dbReference>
<sequence>MSKDKELEIQMQFLEEATDYLNTLEEVLLEINATNRIELDKINAALRAAHSIKGGAGMMGFRALSDLAHRLEDSFKVLRTRKNSLEIDTQLQSLLLSGVDWLRQIVELLSEGNVVEDDWLATFCYPVFDELHDRLGDPTPEDASTILSADEGQDIIPLLFETEVEGCLQRLESVLADSQQPCLREEVAIMAAELGGLGEMLQLPAFTQLCESIAHHIAATVTDTQVEQIARLALQAWRRSQALVLTNQRDSLPTDIEVEAIAPPSYANMDLLSTEDALAEFLASDAVESHDKEVQEALAEFLASDALESHDKDVQEALAEFLASDALESHDKDVQEALAEFLASDALESHDKEVQEALAEFLASDALESQDKEVQEALAEFLASDALESQDKDAEIVEPLLLETEDSEEAWLNPEIIAASFESLEAEIIDDNATIDEPPSVVVSREFSPTDYKFVERKPEPIPVGKDREVHENTVRVPSKQLEQINDLFGELIIQRNGLNLQMERLRKLIRNLSQRVHVLERENQELRTAYDKITTHAGVPSNSPSLTYPGNGNSDNFAFDDSDYSPQQDRGFDTLEMDRYNELSLLSQEVMETIVQVQEVTTDIQLSVDDTDQFARKLNKTSKHLQTKLTQIRMRPLSDLLDRFPRALRDMNVEYGKNVQLKVEGGNTLIERSILEALNDPLMHLLRNAFDHGIEDPATRRAAGKPEQALIEIKATHRSNRTIITMRDDGRGMDLDKIRDRAAAMGLDATLLAQASDEELLSLIFEPGFSTSDQVTTLSGRGVGMDVVRNNLKQIRGDVKVDTVLGVGTTITMSVPFTLSVARVLLVESNRMLLAFPTDVVLEIFLLQNDQVFPMAGSEVINWQGTMLPLIRLGQHLEFNCPRYNSPDLETAPAINAANVLIIKGNNQPAAVQIDRCWGEQEVAIRQVEGNIPLPNGFSNCTILGDGRVVALVNANELLYWIATNQRTPKTSKLPSTKLKTAFLVPNDDKAILPQPDNQKGTILIVDDSINVRRFLALTLEKGGYQVEQAKDGQDALDKLNSGLQVQAVICDIEMPRIDGYGFLGRVKSNNDMKNIPIAMLTSRSSDKHRQLALQLGARAYFSKPYNEQELLRTLEQIIFRMAEAASSN</sequence>
<dbReference type="InterPro" id="IPR037006">
    <property type="entry name" value="CheA-like_homodim_sf"/>
</dbReference>
<dbReference type="SUPFAM" id="SSF47384">
    <property type="entry name" value="Homodimeric domain of signal transducing histidine kinase"/>
    <property type="match status" value="1"/>
</dbReference>
<dbReference type="InterPro" id="IPR008207">
    <property type="entry name" value="Sig_transdc_His_kin_Hpt_dom"/>
</dbReference>
<evidence type="ECO:0000259" key="12">
    <source>
        <dbReference type="PROSITE" id="PS50851"/>
    </source>
</evidence>
<dbReference type="Gene3D" id="3.30.565.10">
    <property type="entry name" value="Histidine kinase-like ATPase, C-terminal domain"/>
    <property type="match status" value="1"/>
</dbReference>
<evidence type="ECO:0000313" key="15">
    <source>
        <dbReference type="Proteomes" id="UP000031549"/>
    </source>
</evidence>
<feature type="domain" description="Histidine kinase" evidence="10">
    <location>
        <begin position="586"/>
        <end position="820"/>
    </location>
</feature>
<evidence type="ECO:0000259" key="11">
    <source>
        <dbReference type="PROSITE" id="PS50110"/>
    </source>
</evidence>
<dbReference type="PANTHER" id="PTHR43395">
    <property type="entry name" value="SENSOR HISTIDINE KINASE CHEA"/>
    <property type="match status" value="1"/>
</dbReference>
<dbReference type="Pfam" id="PF02518">
    <property type="entry name" value="HATPase_c"/>
    <property type="match status" value="1"/>
</dbReference>
<reference evidence="14 15" key="1">
    <citation type="journal article" date="2015" name="Genome Announc.">
        <title>Draft Genome Sequence of Cyanobacterium Hassallia byssoidea Strain VB512170, Isolated from Monuments in India.</title>
        <authorList>
            <person name="Singh D."/>
            <person name="Chandrababunaidu M.M."/>
            <person name="Panda A."/>
            <person name="Sen D."/>
            <person name="Bhattacharyya S."/>
            <person name="Adhikary S.P."/>
            <person name="Tripathy S."/>
        </authorList>
    </citation>
    <scope>NUCLEOTIDE SEQUENCE [LARGE SCALE GENOMIC DNA]</scope>
    <source>
        <strain evidence="14 15">VB512170</strain>
    </source>
</reference>
<dbReference type="Gene3D" id="1.20.120.160">
    <property type="entry name" value="HPT domain"/>
    <property type="match status" value="1"/>
</dbReference>
<dbReference type="CDD" id="cd00088">
    <property type="entry name" value="HPT"/>
    <property type="match status" value="1"/>
</dbReference>
<gene>
    <name evidence="14" type="ORF">PI95_019825</name>
</gene>
<dbReference type="PROSITE" id="PS50110">
    <property type="entry name" value="RESPONSE_REGULATORY"/>
    <property type="match status" value="1"/>
</dbReference>
<keyword evidence="3 8" id="KW-0597">Phosphoprotein</keyword>
<dbReference type="GO" id="GO:0000155">
    <property type="term" value="F:phosphorelay sensor kinase activity"/>
    <property type="evidence" value="ECO:0007669"/>
    <property type="project" value="InterPro"/>
</dbReference>
<dbReference type="InterPro" id="IPR036890">
    <property type="entry name" value="HATPase_C_sf"/>
</dbReference>
<dbReference type="InterPro" id="IPR001789">
    <property type="entry name" value="Sig_transdc_resp-reg_receiver"/>
</dbReference>
<feature type="modified residue" description="Phosphohistidine" evidence="7">
    <location>
        <position position="50"/>
    </location>
</feature>
<dbReference type="PROSITE" id="PS50851">
    <property type="entry name" value="CHEW"/>
    <property type="match status" value="1"/>
</dbReference>
<dbReference type="InterPro" id="IPR011006">
    <property type="entry name" value="CheY-like_superfamily"/>
</dbReference>
<feature type="domain" description="HPt" evidence="13">
    <location>
        <begin position="2"/>
        <end position="109"/>
    </location>
</feature>
<feature type="domain" description="CheW-like" evidence="12">
    <location>
        <begin position="822"/>
        <end position="965"/>
    </location>
</feature>
<dbReference type="EMBL" id="JTCM02000049">
    <property type="protein sequence ID" value="NEU74743.1"/>
    <property type="molecule type" value="Genomic_DNA"/>
</dbReference>
<dbReference type="Pfam" id="PF01627">
    <property type="entry name" value="Hpt"/>
    <property type="match status" value="1"/>
</dbReference>
<dbReference type="InterPro" id="IPR005467">
    <property type="entry name" value="His_kinase_dom"/>
</dbReference>
<dbReference type="EC" id="2.7.13.3" evidence="2"/>
<keyword evidence="5" id="KW-0418">Kinase</keyword>
<evidence type="ECO:0000259" key="13">
    <source>
        <dbReference type="PROSITE" id="PS50894"/>
    </source>
</evidence>
<evidence type="ECO:0000259" key="10">
    <source>
        <dbReference type="PROSITE" id="PS50109"/>
    </source>
</evidence>
<dbReference type="Gene3D" id="3.40.50.2300">
    <property type="match status" value="1"/>
</dbReference>
<evidence type="ECO:0000256" key="2">
    <source>
        <dbReference type="ARBA" id="ARBA00012438"/>
    </source>
</evidence>
<proteinExistence type="predicted"/>
<dbReference type="InterPro" id="IPR003594">
    <property type="entry name" value="HATPase_dom"/>
</dbReference>
<dbReference type="PROSITE" id="PS50894">
    <property type="entry name" value="HPT"/>
    <property type="match status" value="1"/>
</dbReference>
<organism evidence="14 15">
    <name type="scientific">Hassallia byssoidea VB512170</name>
    <dbReference type="NCBI Taxonomy" id="1304833"/>
    <lineage>
        <taxon>Bacteria</taxon>
        <taxon>Bacillati</taxon>
        <taxon>Cyanobacteriota</taxon>
        <taxon>Cyanophyceae</taxon>
        <taxon>Nostocales</taxon>
        <taxon>Tolypothrichaceae</taxon>
        <taxon>Hassallia</taxon>
    </lineage>
</organism>
<dbReference type="InterPro" id="IPR036641">
    <property type="entry name" value="HPT_dom_sf"/>
</dbReference>
<dbReference type="SUPFAM" id="SSF55874">
    <property type="entry name" value="ATPase domain of HSP90 chaperone/DNA topoisomerase II/histidine kinase"/>
    <property type="match status" value="1"/>
</dbReference>
<keyword evidence="6" id="KW-0902">Two-component regulatory system</keyword>
<dbReference type="Gene3D" id="2.30.30.40">
    <property type="entry name" value="SH3 Domains"/>
    <property type="match status" value="1"/>
</dbReference>
<comment type="caution">
    <text evidence="14">The sequence shown here is derived from an EMBL/GenBank/DDBJ whole genome shotgun (WGS) entry which is preliminary data.</text>
</comment>
<feature type="coiled-coil region" evidence="9">
    <location>
        <begin position="496"/>
        <end position="530"/>
    </location>
</feature>
<dbReference type="GO" id="GO:0006935">
    <property type="term" value="P:chemotaxis"/>
    <property type="evidence" value="ECO:0007669"/>
    <property type="project" value="InterPro"/>
</dbReference>
<feature type="domain" description="Response regulatory" evidence="11">
    <location>
        <begin position="1003"/>
        <end position="1120"/>
    </location>
</feature>
<accession>A0A846HCG8</accession>
<dbReference type="FunFam" id="3.30.565.10:FF:000016">
    <property type="entry name" value="Chemotaxis protein CheA, putative"/>
    <property type="match status" value="1"/>
</dbReference>
<keyword evidence="4" id="KW-0808">Transferase</keyword>
<dbReference type="SMART" id="SM00448">
    <property type="entry name" value="REC"/>
    <property type="match status" value="1"/>
</dbReference>
<dbReference type="Gene3D" id="1.10.287.560">
    <property type="entry name" value="Histidine kinase CheA-like, homodimeric domain"/>
    <property type="match status" value="1"/>
</dbReference>
<feature type="modified residue" description="4-aspartylphosphate" evidence="8">
    <location>
        <position position="1053"/>
    </location>
</feature>
<dbReference type="Pfam" id="PF01584">
    <property type="entry name" value="CheW"/>
    <property type="match status" value="1"/>
</dbReference>
<protein>
    <recommendedName>
        <fullName evidence="2">histidine kinase</fullName>
        <ecNumber evidence="2">2.7.13.3</ecNumber>
    </recommendedName>
</protein>
<dbReference type="Pfam" id="PF02895">
    <property type="entry name" value="H-kinase_dim"/>
    <property type="match status" value="1"/>
</dbReference>
<evidence type="ECO:0000256" key="8">
    <source>
        <dbReference type="PROSITE-ProRule" id="PRU00169"/>
    </source>
</evidence>